<dbReference type="Gene3D" id="3.30.1540.10">
    <property type="entry name" value="formyl-coa transferase, domain 3"/>
    <property type="match status" value="1"/>
</dbReference>
<reference evidence="2" key="1">
    <citation type="submission" date="2023-07" db="EMBL/GenBank/DDBJ databases">
        <title>Sorghum-associated microbial communities from plants grown in Nebraska, USA.</title>
        <authorList>
            <person name="Schachtman D."/>
        </authorList>
    </citation>
    <scope>NUCLEOTIDE SEQUENCE</scope>
    <source>
        <strain evidence="2">DS2795</strain>
    </source>
</reference>
<dbReference type="Pfam" id="PF02515">
    <property type="entry name" value="CoA_transf_3"/>
    <property type="match status" value="1"/>
</dbReference>
<dbReference type="InterPro" id="IPR023606">
    <property type="entry name" value="CoA-Trfase_III_dom_1_sf"/>
</dbReference>
<sequence length="384" mass="41037">MDTKILEGIRVLELGQVLAGPFAGAILADLGADVVKLERVEGGDDARHMGPAFRHGDALNFHVFNRGKRSVAIDLKSEEGMAAFETLAAGADILIHNLRPGVTQSMGIDGPSLCARHPRLIYCEISAFGHTGPLRMQPGYEPLIQAFSGLSSINGGPDDPPMRTGASVCDQGTGMWAVIGALALLQRRHLTGRGGVVSTSLLETALVWTGQKADAYVNEGRLPDRHRSGHPGFVPYEAFDTADAPLLICCGNDRLFAKFAHELGRDDWTTDARFAGNRQRLQHKAALFDQIGPLLRARTRADWMARFTAAGVPCAPVHTVPEAVAHPQVEALGMLQPVPGEDFRLTALPMSIDGVRPAHRAVAPRLGEHNAALGAPPVPPRDGA</sequence>
<dbReference type="InterPro" id="IPR003673">
    <property type="entry name" value="CoA-Trfase_fam_III"/>
</dbReference>
<proteinExistence type="predicted"/>
<comment type="caution">
    <text evidence="2">The sequence shown here is derived from an EMBL/GenBank/DDBJ whole genome shotgun (WGS) entry which is preliminary data.</text>
</comment>
<evidence type="ECO:0000256" key="1">
    <source>
        <dbReference type="ARBA" id="ARBA00022679"/>
    </source>
</evidence>
<name>A0AAW8DVL7_9BURK</name>
<dbReference type="PANTHER" id="PTHR48207:SF3">
    <property type="entry name" value="SUCCINATE--HYDROXYMETHYLGLUTARATE COA-TRANSFERASE"/>
    <property type="match status" value="1"/>
</dbReference>
<protein>
    <submittedName>
        <fullName evidence="2">Formyl-CoA transferase</fullName>
        <ecNumber evidence="2">2.8.3.16</ecNumber>
    </submittedName>
</protein>
<dbReference type="Gene3D" id="3.40.50.10540">
    <property type="entry name" value="Crotonobetainyl-coa:carnitine coa-transferase, domain 1"/>
    <property type="match status" value="1"/>
</dbReference>
<dbReference type="GO" id="GO:0033608">
    <property type="term" value="F:formyl-CoA transferase activity"/>
    <property type="evidence" value="ECO:0007669"/>
    <property type="project" value="UniProtKB-EC"/>
</dbReference>
<dbReference type="SUPFAM" id="SSF89796">
    <property type="entry name" value="CoA-transferase family III (CaiB/BaiF)"/>
    <property type="match status" value="1"/>
</dbReference>
<accession>A0AAW8DVL7</accession>
<dbReference type="InterPro" id="IPR044855">
    <property type="entry name" value="CoA-Trfase_III_dom3_sf"/>
</dbReference>
<dbReference type="Proteomes" id="UP001244295">
    <property type="component" value="Unassembled WGS sequence"/>
</dbReference>
<dbReference type="EC" id="2.8.3.16" evidence="2"/>
<dbReference type="InterPro" id="IPR050483">
    <property type="entry name" value="CoA-transferase_III_domain"/>
</dbReference>
<organism evidence="2 3">
    <name type="scientific">Variovorax boronicumulans</name>
    <dbReference type="NCBI Taxonomy" id="436515"/>
    <lineage>
        <taxon>Bacteria</taxon>
        <taxon>Pseudomonadati</taxon>
        <taxon>Pseudomonadota</taxon>
        <taxon>Betaproteobacteria</taxon>
        <taxon>Burkholderiales</taxon>
        <taxon>Comamonadaceae</taxon>
        <taxon>Variovorax</taxon>
    </lineage>
</organism>
<gene>
    <name evidence="2" type="ORF">J2W25_002601</name>
</gene>
<dbReference type="AlphaFoldDB" id="A0AAW8DVL7"/>
<dbReference type="EMBL" id="JAUSRR010000004">
    <property type="protein sequence ID" value="MDP9923578.1"/>
    <property type="molecule type" value="Genomic_DNA"/>
</dbReference>
<dbReference type="PANTHER" id="PTHR48207">
    <property type="entry name" value="SUCCINATE--HYDROXYMETHYLGLUTARATE COA-TRANSFERASE"/>
    <property type="match status" value="1"/>
</dbReference>
<dbReference type="RefSeq" id="WP_095947493.1">
    <property type="nucleotide sequence ID" value="NZ_JAUSRR010000004.1"/>
</dbReference>
<keyword evidence="1 2" id="KW-0808">Transferase</keyword>
<evidence type="ECO:0000313" key="2">
    <source>
        <dbReference type="EMBL" id="MDP9923578.1"/>
    </source>
</evidence>
<evidence type="ECO:0000313" key="3">
    <source>
        <dbReference type="Proteomes" id="UP001244295"/>
    </source>
</evidence>